<proteinExistence type="predicted"/>
<accession>A0A6H2A1R8</accession>
<name>A0A6H2A1R8_9ZZZZ</name>
<dbReference type="EMBL" id="MT144418">
    <property type="protein sequence ID" value="QJA53390.1"/>
    <property type="molecule type" value="Genomic_DNA"/>
</dbReference>
<evidence type="ECO:0000313" key="2">
    <source>
        <dbReference type="EMBL" id="QJH99907.1"/>
    </source>
</evidence>
<protein>
    <submittedName>
        <fullName evidence="1">Uncharacterized protein</fullName>
    </submittedName>
</protein>
<dbReference type="AlphaFoldDB" id="A0A6H2A1R8"/>
<dbReference type="EMBL" id="MT144816">
    <property type="protein sequence ID" value="QJH99907.1"/>
    <property type="molecule type" value="Genomic_DNA"/>
</dbReference>
<sequence length="53" mass="6346">MATEIQWDQVTGWQNYWDWAKRQWLANAITIEEYQSIEALCKQHIRNLTVPPA</sequence>
<gene>
    <name evidence="1" type="ORF">TM448A03486_0008</name>
    <name evidence="2" type="ORF">TM448B01733_0015</name>
</gene>
<reference evidence="1" key="1">
    <citation type="submission" date="2020-03" db="EMBL/GenBank/DDBJ databases">
        <title>The deep terrestrial virosphere.</title>
        <authorList>
            <person name="Holmfeldt K."/>
            <person name="Nilsson E."/>
            <person name="Simone D."/>
            <person name="Lopez-Fernandez M."/>
            <person name="Wu X."/>
            <person name="de Brujin I."/>
            <person name="Lundin D."/>
            <person name="Andersson A."/>
            <person name="Bertilsson S."/>
            <person name="Dopson M."/>
        </authorList>
    </citation>
    <scope>NUCLEOTIDE SEQUENCE</scope>
    <source>
        <strain evidence="1">TM448A03486</strain>
        <strain evidence="2">TM448B01733</strain>
    </source>
</reference>
<organism evidence="1">
    <name type="scientific">viral metagenome</name>
    <dbReference type="NCBI Taxonomy" id="1070528"/>
    <lineage>
        <taxon>unclassified sequences</taxon>
        <taxon>metagenomes</taxon>
        <taxon>organismal metagenomes</taxon>
    </lineage>
</organism>
<evidence type="ECO:0000313" key="1">
    <source>
        <dbReference type="EMBL" id="QJA53390.1"/>
    </source>
</evidence>